<dbReference type="EMBL" id="CP126172">
    <property type="protein sequence ID" value="WOS40461.1"/>
    <property type="molecule type" value="Genomic_DNA"/>
</dbReference>
<organism evidence="1 2">
    <name type="scientific">Xanthomonas rydalmerensis</name>
    <dbReference type="NCBI Taxonomy" id="3046274"/>
    <lineage>
        <taxon>Bacteria</taxon>
        <taxon>Pseudomonadati</taxon>
        <taxon>Pseudomonadota</taxon>
        <taxon>Gammaproteobacteria</taxon>
        <taxon>Lysobacterales</taxon>
        <taxon>Lysobacteraceae</taxon>
        <taxon>Xanthomonas</taxon>
    </lineage>
</organism>
<evidence type="ECO:0008006" key="3">
    <source>
        <dbReference type="Google" id="ProtNLM"/>
    </source>
</evidence>
<name>A0ABZ0JKX4_9XANT</name>
<sequence>MRFADFQQALHAHYGEEAAAARHELYFLARRGRGAVVRALLATVRDAWLCWRLPRAPAPLAAWVALVTLPGANGWAALAPCVADLAQRGIACSVLIHPRLRRRVAGDPPARPAAAAWRHAAGAWRLRQTAAGAPPLSPWLVRCCVFRQRLWRGAWARTLVARGEATLLLHNDFDLYAVAAQQAAGTGWRSVCVQHGLPTDEFFPVRAQRHLLWGPSSAQVFAQHGVAPQALGYGPALLPAAAAAERADDAPLPAALCLVSQTHTPIYGRPLAADFLALAQALAQCDGPTLQILLHPEEVRGGHPYAAPVLATRCRRPPHALLDAAAAPAIVVGFCSTALLQAACRGHYVIGLAWPATQSLDALAVGRPPTQVADASALCALIGQLCADPSACRRLLAQQAQWLRQTFASDPHWPQRLGAMA</sequence>
<accession>A0ABZ0JKX4</accession>
<protein>
    <recommendedName>
        <fullName evidence="3">Glycosyltransferase</fullName>
    </recommendedName>
</protein>
<evidence type="ECO:0000313" key="2">
    <source>
        <dbReference type="Proteomes" id="UP001302020"/>
    </source>
</evidence>
<gene>
    <name evidence="1" type="ORF">QN243_19040</name>
</gene>
<dbReference type="RefSeq" id="WP_317843915.1">
    <property type="nucleotide sequence ID" value="NZ_CP126170.1"/>
</dbReference>
<dbReference type="Proteomes" id="UP001302020">
    <property type="component" value="Chromosome"/>
</dbReference>
<reference evidence="1 2" key="1">
    <citation type="submission" date="2023-05" db="EMBL/GenBank/DDBJ databases">
        <title>Xanthomonas rydalmerenesis sp. nov., a novel Xanthomonas species isolated from Fragaria x ananassa.</title>
        <authorList>
            <person name="McKnight D.J.E."/>
            <person name="Wong-Bajracharya J."/>
            <person name="Okoh E.B."/>
            <person name="Snijders F."/>
            <person name="Lidbetter F."/>
            <person name="Webster J."/>
            <person name="Djordjevic S.P."/>
            <person name="Bogema D.R."/>
            <person name="Chapman T.A."/>
        </authorList>
    </citation>
    <scope>NUCLEOTIDE SEQUENCE [LARGE SCALE GENOMIC DNA]</scope>
    <source>
        <strain evidence="1 2">DAR34883</strain>
    </source>
</reference>
<proteinExistence type="predicted"/>
<evidence type="ECO:0000313" key="1">
    <source>
        <dbReference type="EMBL" id="WOS40461.1"/>
    </source>
</evidence>
<keyword evidence="2" id="KW-1185">Reference proteome</keyword>